<dbReference type="AlphaFoldDB" id="A0A8S1ELS4"/>
<dbReference type="Gene3D" id="1.20.1070.10">
    <property type="entry name" value="Rhodopsin 7-helix transmembrane proteins"/>
    <property type="match status" value="1"/>
</dbReference>
<evidence type="ECO:0000256" key="1">
    <source>
        <dbReference type="SAM" id="Phobius"/>
    </source>
</evidence>
<accession>A0A8S1ELS4</accession>
<feature type="transmembrane region" description="Helical" evidence="1">
    <location>
        <begin position="95"/>
        <end position="113"/>
    </location>
</feature>
<evidence type="ECO:0000313" key="4">
    <source>
        <dbReference type="Proteomes" id="UP000494206"/>
    </source>
</evidence>
<proteinExistence type="predicted"/>
<feature type="transmembrane region" description="Helical" evidence="1">
    <location>
        <begin position="192"/>
        <end position="218"/>
    </location>
</feature>
<dbReference type="PANTHER" id="PTHR46952">
    <property type="entry name" value="SERPENTINE RECEPTOR, CLASS X-RELATED"/>
    <property type="match status" value="1"/>
</dbReference>
<gene>
    <name evidence="3" type="ORF">CBOVIS_LOCUS7055</name>
</gene>
<dbReference type="OrthoDB" id="5809666at2759"/>
<protein>
    <recommendedName>
        <fullName evidence="2">7TM GPCR serpentine receptor class x (Srx) domain-containing protein</fullName>
    </recommendedName>
</protein>
<feature type="transmembrane region" description="Helical" evidence="1">
    <location>
        <begin position="62"/>
        <end position="83"/>
    </location>
</feature>
<evidence type="ECO:0000259" key="2">
    <source>
        <dbReference type="Pfam" id="PF10328"/>
    </source>
</evidence>
<reference evidence="3 4" key="1">
    <citation type="submission" date="2020-04" db="EMBL/GenBank/DDBJ databases">
        <authorList>
            <person name="Laetsch R D."/>
            <person name="Stevens L."/>
            <person name="Kumar S."/>
            <person name="Blaxter L. M."/>
        </authorList>
    </citation>
    <scope>NUCLEOTIDE SEQUENCE [LARGE SCALE GENOMIC DNA]</scope>
</reference>
<dbReference type="SUPFAM" id="SSF81321">
    <property type="entry name" value="Family A G protein-coupled receptor-like"/>
    <property type="match status" value="1"/>
</dbReference>
<feature type="transmembrane region" description="Helical" evidence="1">
    <location>
        <begin position="25"/>
        <end position="50"/>
    </location>
</feature>
<feature type="transmembrane region" description="Helical" evidence="1">
    <location>
        <begin position="239"/>
        <end position="261"/>
    </location>
</feature>
<dbReference type="Proteomes" id="UP000494206">
    <property type="component" value="Unassembled WGS sequence"/>
</dbReference>
<name>A0A8S1ELS4_9PELO</name>
<comment type="caution">
    <text evidence="3">The sequence shown here is derived from an EMBL/GenBank/DDBJ whole genome shotgun (WGS) entry which is preliminary data.</text>
</comment>
<organism evidence="3 4">
    <name type="scientific">Caenorhabditis bovis</name>
    <dbReference type="NCBI Taxonomy" id="2654633"/>
    <lineage>
        <taxon>Eukaryota</taxon>
        <taxon>Metazoa</taxon>
        <taxon>Ecdysozoa</taxon>
        <taxon>Nematoda</taxon>
        <taxon>Chromadorea</taxon>
        <taxon>Rhabditida</taxon>
        <taxon>Rhabditina</taxon>
        <taxon>Rhabditomorpha</taxon>
        <taxon>Rhabditoidea</taxon>
        <taxon>Rhabditidae</taxon>
        <taxon>Peloderinae</taxon>
        <taxon>Caenorhabditis</taxon>
    </lineage>
</organism>
<dbReference type="EMBL" id="CADEPM010000004">
    <property type="protein sequence ID" value="CAB3404778.1"/>
    <property type="molecule type" value="Genomic_DNA"/>
</dbReference>
<dbReference type="InterPro" id="IPR019430">
    <property type="entry name" value="7TM_GPCR_serpentine_rcpt_Srx"/>
</dbReference>
<feature type="transmembrane region" description="Helical" evidence="1">
    <location>
        <begin position="267"/>
        <end position="292"/>
    </location>
</feature>
<keyword evidence="4" id="KW-1185">Reference proteome</keyword>
<keyword evidence="1" id="KW-1133">Transmembrane helix</keyword>
<feature type="domain" description="7TM GPCR serpentine receptor class x (Srx)" evidence="2">
    <location>
        <begin position="37"/>
        <end position="293"/>
    </location>
</feature>
<keyword evidence="1" id="KW-0472">Membrane</keyword>
<dbReference type="PANTHER" id="PTHR46952:SF3">
    <property type="entry name" value="7TM GPCR SERPENTINE RECEPTOR CLASS X (SRX) DOMAIN-CONTAINING PROTEIN"/>
    <property type="match status" value="1"/>
</dbReference>
<feature type="transmembrane region" description="Helical" evidence="1">
    <location>
        <begin position="143"/>
        <end position="172"/>
    </location>
</feature>
<dbReference type="Pfam" id="PF10328">
    <property type="entry name" value="7TM_GPCR_Srx"/>
    <property type="match status" value="1"/>
</dbReference>
<sequence>MPLPNSTLQLIYYKDSRPEGSADRWMTIVAGIFMMTASAVGIYVNTKVYLQYMSNPGRLPGFYVLCSSKTFSNNIILFCYIVFNGPVTLLDLNYGPLILNIIVTQLVAYGIYVQGPLTQLCIAGNRFYVVFFSMQVHIHNGRVCTLIALLSCWSISLFVSIIGIPYNCVNIYNFDILTWDSLDPCSDILADAVMYFIMVLAAITNTMNIIIGIKLLFAQEILGIASTESKRRKRKTREMFIQNCFQDCVYLIDTLNSMFVYTWSGNILYQFMFTIFSNLFVHVADGCIMLYFNHDKVQKPQTIKITSHLTQVVKVSSVY</sequence>
<keyword evidence="1" id="KW-0812">Transmembrane</keyword>
<evidence type="ECO:0000313" key="3">
    <source>
        <dbReference type="EMBL" id="CAB3404778.1"/>
    </source>
</evidence>